<accession>A0A7K0C785</accession>
<feature type="domain" description="Tyrosine specific protein phosphatases" evidence="2">
    <location>
        <begin position="92"/>
        <end position="148"/>
    </location>
</feature>
<comment type="caution">
    <text evidence="3">The sequence shown here is derived from an EMBL/GenBank/DDBJ whole genome shotgun (WGS) entry which is preliminary data.</text>
</comment>
<protein>
    <recommendedName>
        <fullName evidence="2">Tyrosine specific protein phosphatases domain-containing protein</fullName>
    </recommendedName>
</protein>
<dbReference type="PROSITE" id="PS50056">
    <property type="entry name" value="TYR_PHOSPHATASE_2"/>
    <property type="match status" value="1"/>
</dbReference>
<feature type="compositionally biased region" description="Basic and acidic residues" evidence="1">
    <location>
        <begin position="1"/>
        <end position="12"/>
    </location>
</feature>
<dbReference type="Proteomes" id="UP000487268">
    <property type="component" value="Unassembled WGS sequence"/>
</dbReference>
<organism evidence="3 4">
    <name type="scientific">Actinomadura macrotermitis</name>
    <dbReference type="NCBI Taxonomy" id="2585200"/>
    <lineage>
        <taxon>Bacteria</taxon>
        <taxon>Bacillati</taxon>
        <taxon>Actinomycetota</taxon>
        <taxon>Actinomycetes</taxon>
        <taxon>Streptosporangiales</taxon>
        <taxon>Thermomonosporaceae</taxon>
        <taxon>Actinomadura</taxon>
    </lineage>
</organism>
<dbReference type="AlphaFoldDB" id="A0A7K0C785"/>
<keyword evidence="4" id="KW-1185">Reference proteome</keyword>
<name>A0A7K0C785_9ACTN</name>
<evidence type="ECO:0000259" key="2">
    <source>
        <dbReference type="PROSITE" id="PS50056"/>
    </source>
</evidence>
<reference evidence="3 4" key="1">
    <citation type="submission" date="2019-10" db="EMBL/GenBank/DDBJ databases">
        <title>Actinomadura rubteroloni sp. nov. and Actinomadura macrotermitis sp. nov., isolated from the gut of fungus growing-termite Macrotermes natalensis.</title>
        <authorList>
            <person name="Benndorf R."/>
            <person name="Martin K."/>
            <person name="Kuefner M."/>
            <person name="De Beer W."/>
            <person name="Kaster A.-K."/>
            <person name="Vollmers J."/>
            <person name="Poulsen M."/>
            <person name="Beemelmanns C."/>
        </authorList>
    </citation>
    <scope>NUCLEOTIDE SEQUENCE [LARGE SCALE GENOMIC DNA]</scope>
    <source>
        <strain evidence="3 4">RB68</strain>
    </source>
</reference>
<gene>
    <name evidence="3" type="ORF">ACRB68_74540</name>
</gene>
<evidence type="ECO:0000256" key="1">
    <source>
        <dbReference type="SAM" id="MobiDB-lite"/>
    </source>
</evidence>
<proteinExistence type="predicted"/>
<sequence>MGHVTDHREPIVRTKGRGAPDAGEPWNEIVPGLWMGGHRYRDVAGVLRDAVVAEEFDVVCSLYLRDGHGPPPHVEHHCALVPDDPLSSAEIRAVLGLAEIAAEAVRGGRRVLVRCHSGYNRSGLVVAQALVLLGHEMDDAIFLIRRRRSRWALNNRLFEEYLTTGLDVACLLTGLDA</sequence>
<dbReference type="SUPFAM" id="SSF52799">
    <property type="entry name" value="(Phosphotyrosine protein) phosphatases II"/>
    <property type="match status" value="1"/>
</dbReference>
<dbReference type="EMBL" id="WEGH01000006">
    <property type="protein sequence ID" value="MQY09331.1"/>
    <property type="molecule type" value="Genomic_DNA"/>
</dbReference>
<evidence type="ECO:0000313" key="3">
    <source>
        <dbReference type="EMBL" id="MQY09331.1"/>
    </source>
</evidence>
<dbReference type="Gene3D" id="3.90.190.10">
    <property type="entry name" value="Protein tyrosine phosphatase superfamily"/>
    <property type="match status" value="1"/>
</dbReference>
<evidence type="ECO:0000313" key="4">
    <source>
        <dbReference type="Proteomes" id="UP000487268"/>
    </source>
</evidence>
<feature type="region of interest" description="Disordered" evidence="1">
    <location>
        <begin position="1"/>
        <end position="22"/>
    </location>
</feature>
<dbReference type="InterPro" id="IPR029021">
    <property type="entry name" value="Prot-tyrosine_phosphatase-like"/>
</dbReference>
<dbReference type="InterPro" id="IPR000387">
    <property type="entry name" value="Tyr_Pase_dom"/>
</dbReference>